<gene>
    <name evidence="1" type="ORF">QIT00_13180</name>
</gene>
<evidence type="ECO:0000313" key="1">
    <source>
        <dbReference type="EMBL" id="MDI3419498.1"/>
    </source>
</evidence>
<keyword evidence="2" id="KW-1185">Reference proteome</keyword>
<name>A0ABT6SWJ3_9ACTN</name>
<sequence length="83" mass="9564">MGSTLFILGLVLVGVAEAYAMRRRQREWLANTWGTYENLRASVDFAALRELKYRRGNFAVARRLKKQYPHLAPELAQALINEL</sequence>
<dbReference type="EMBL" id="JASCIS010000011">
    <property type="protein sequence ID" value="MDI3419498.1"/>
    <property type="molecule type" value="Genomic_DNA"/>
</dbReference>
<dbReference type="Proteomes" id="UP001237105">
    <property type="component" value="Unassembled WGS sequence"/>
</dbReference>
<comment type="caution">
    <text evidence="1">The sequence shown here is derived from an EMBL/GenBank/DDBJ whole genome shotgun (WGS) entry which is preliminary data.</text>
</comment>
<organism evidence="1 2">
    <name type="scientific">Streptomyces luteolus</name>
    <dbReference type="NCBI Taxonomy" id="3043615"/>
    <lineage>
        <taxon>Bacteria</taxon>
        <taxon>Bacillati</taxon>
        <taxon>Actinomycetota</taxon>
        <taxon>Actinomycetes</taxon>
        <taxon>Kitasatosporales</taxon>
        <taxon>Streptomycetaceae</taxon>
        <taxon>Streptomyces</taxon>
    </lineage>
</organism>
<protein>
    <submittedName>
        <fullName evidence="1">Uncharacterized protein</fullName>
    </submittedName>
</protein>
<dbReference type="RefSeq" id="WP_282535410.1">
    <property type="nucleotide sequence ID" value="NZ_JASCIS010000011.1"/>
</dbReference>
<evidence type="ECO:0000313" key="2">
    <source>
        <dbReference type="Proteomes" id="UP001237105"/>
    </source>
</evidence>
<accession>A0ABT6SWJ3</accession>
<proteinExistence type="predicted"/>
<reference evidence="1 2" key="1">
    <citation type="submission" date="2023-05" db="EMBL/GenBank/DDBJ databases">
        <title>Draft genome sequence of Streptomyces sp. B-S-A12 isolated from a cave soil in Thailand.</title>
        <authorList>
            <person name="Chamroensaksri N."/>
            <person name="Muangham S."/>
        </authorList>
    </citation>
    <scope>NUCLEOTIDE SEQUENCE [LARGE SCALE GENOMIC DNA]</scope>
    <source>
        <strain evidence="1 2">B-S-A12</strain>
    </source>
</reference>